<sequence length="292" mass="32444">MKKIMTGLLCTMLYCSSIGQDLLSLVDKNEPQKKEHVIHAFKSSRVLNGHSIEFIGKGELDVRILHRFGEINSGPNNLFGLDQANMRLGFDYGLLNSLTIGVGRSNSGKELDGFIKFRPVWQSTGPGSFPVSIVLVSGITAQTQPWSDTANKNYLSNRLAFYNEIIIGRKFSEHFSLQVSPVFVHRNLVALASDENDVYAIGIGARMKLSKRIALVADYHYIAKGLNKQVYKDPFSVGFDIETGGHVFQLLFTNATGMNEKAFITNTTSNWGKGSIRFGFNLSRIFTVGKKH</sequence>
<protein>
    <recommendedName>
        <fullName evidence="1">DUF5777 domain-containing protein</fullName>
    </recommendedName>
</protein>
<keyword evidence="3" id="KW-1185">Reference proteome</keyword>
<dbReference type="RefSeq" id="WP_014219530.1">
    <property type="nucleotide sequence ID" value="NZ_LWBO01000007.1"/>
</dbReference>
<organism evidence="2 3">
    <name type="scientific">Niastella koreensis</name>
    <dbReference type="NCBI Taxonomy" id="354356"/>
    <lineage>
        <taxon>Bacteria</taxon>
        <taxon>Pseudomonadati</taxon>
        <taxon>Bacteroidota</taxon>
        <taxon>Chitinophagia</taxon>
        <taxon>Chitinophagales</taxon>
        <taxon>Chitinophagaceae</taxon>
        <taxon>Niastella</taxon>
    </lineage>
</organism>
<evidence type="ECO:0000313" key="3">
    <source>
        <dbReference type="Proteomes" id="UP000192277"/>
    </source>
</evidence>
<reference evidence="2 3" key="1">
    <citation type="submission" date="2016-04" db="EMBL/GenBank/DDBJ databases">
        <authorList>
            <person name="Chen L."/>
            <person name="Zhuang W."/>
            <person name="Wang G."/>
        </authorList>
    </citation>
    <scope>NUCLEOTIDE SEQUENCE [LARGE SCALE GENOMIC DNA]</scope>
    <source>
        <strain evidence="3">GR20</strain>
    </source>
</reference>
<comment type="caution">
    <text evidence="2">The sequence shown here is derived from an EMBL/GenBank/DDBJ whole genome shotgun (WGS) entry which is preliminary data.</text>
</comment>
<dbReference type="Proteomes" id="UP000192277">
    <property type="component" value="Unassembled WGS sequence"/>
</dbReference>
<name>A0ABX3P132_9BACT</name>
<evidence type="ECO:0000259" key="1">
    <source>
        <dbReference type="Pfam" id="PF19089"/>
    </source>
</evidence>
<accession>A0ABX3P132</accession>
<proteinExistence type="predicted"/>
<evidence type="ECO:0000313" key="2">
    <source>
        <dbReference type="EMBL" id="OQP50204.1"/>
    </source>
</evidence>
<feature type="domain" description="DUF5777" evidence="1">
    <location>
        <begin position="41"/>
        <end position="286"/>
    </location>
</feature>
<gene>
    <name evidence="2" type="ORF">A4D02_27640</name>
</gene>
<dbReference type="EMBL" id="LWBO01000007">
    <property type="protein sequence ID" value="OQP50204.1"/>
    <property type="molecule type" value="Genomic_DNA"/>
</dbReference>
<dbReference type="Pfam" id="PF19089">
    <property type="entry name" value="DUF5777"/>
    <property type="match status" value="1"/>
</dbReference>
<dbReference type="InterPro" id="IPR045916">
    <property type="entry name" value="DUF5777"/>
</dbReference>